<dbReference type="InterPro" id="IPR001098">
    <property type="entry name" value="DNA-dir_DNA_pol_A_palm_dom"/>
</dbReference>
<keyword evidence="2" id="KW-0235">DNA replication</keyword>
<dbReference type="InterPro" id="IPR043502">
    <property type="entry name" value="DNA/RNA_pol_sf"/>
</dbReference>
<dbReference type="CDD" id="cd06444">
    <property type="entry name" value="DNA_pol_A"/>
    <property type="match status" value="1"/>
</dbReference>
<feature type="region of interest" description="Disordered" evidence="4">
    <location>
        <begin position="438"/>
        <end position="469"/>
    </location>
</feature>
<dbReference type="Proteomes" id="UP001262835">
    <property type="component" value="Unassembled WGS sequence"/>
</dbReference>
<evidence type="ECO:0000256" key="3">
    <source>
        <dbReference type="ARBA" id="ARBA00049244"/>
    </source>
</evidence>
<dbReference type="PANTHER" id="PTHR10133:SF27">
    <property type="entry name" value="DNA POLYMERASE NU"/>
    <property type="match status" value="1"/>
</dbReference>
<organism evidence="6 7">
    <name type="scientific">Microbacterium aquilitoris</name>
    <dbReference type="NCBI Taxonomy" id="3067307"/>
    <lineage>
        <taxon>Bacteria</taxon>
        <taxon>Bacillati</taxon>
        <taxon>Actinomycetota</taxon>
        <taxon>Actinomycetes</taxon>
        <taxon>Micrococcales</taxon>
        <taxon>Microbacteriaceae</taxon>
        <taxon>Microbacterium</taxon>
    </lineage>
</organism>
<dbReference type="NCBIfam" id="NF011538">
    <property type="entry name" value="PRK14975.1-1"/>
    <property type="match status" value="1"/>
</dbReference>
<keyword evidence="6" id="KW-0540">Nuclease</keyword>
<evidence type="ECO:0000313" key="7">
    <source>
        <dbReference type="Proteomes" id="UP001262835"/>
    </source>
</evidence>
<dbReference type="InterPro" id="IPR002298">
    <property type="entry name" value="DNA_polymerase_A"/>
</dbReference>
<sequence length="587" mass="63241">MRLHPRSRRGLRALTDPEAPSDGPVPWIVVGASEGRIALVSLDVAGRAVDRVLVDASSLREHVRRAGDTTRWVWSDTSHWYPSLIAAGVRVTRCHDLRLAHAILRDSALAFDTDALRRATEWDAAASVSDDGPSALFDLDPGSREAPHDIDAAVAEFERQRRVIGAGAPSLRLLVAAESVGALVAAEMHAAGVPWDGRVHDEILTAMLGERDSGGRPPARIVALAGEIRGLLGDPGASLDSQPKLLRALHRVGVAATSTSKWELKEYDHPVVAPLLEYKRLMRMYTANGWAWRDEWAPEGRFRPVYVPGGVVTGRWASSGGGALQLPRQLRPAVRADPGWTLVVADVAQLEPRVLAAMSRDAALADSARDTDLYEGIVSRGVVSTRSEAKFALLGAMYGATTGDSGRLVPALRRAYPRAMGLVDDAARVGEEGGVVSTWLGRSSPPPSPGWRAVQSRAGDPDATETDRTQARRIARDRGRFTRNFVVQGTAAEWALAWLGDLRARLALLPFVGDEDAAPLSGALHARQAHLAFFLHDEVIVHAPAAHAEKAAEAVRQAADAATRLLFGDIPLDFRLDLQVRVDAAKD</sequence>
<dbReference type="PANTHER" id="PTHR10133">
    <property type="entry name" value="DNA POLYMERASE I"/>
    <property type="match status" value="1"/>
</dbReference>
<dbReference type="EMBL" id="JAUZVT010000002">
    <property type="protein sequence ID" value="MDT3331426.1"/>
    <property type="molecule type" value="Genomic_DNA"/>
</dbReference>
<comment type="caution">
    <text evidence="6">The sequence shown here is derived from an EMBL/GenBank/DDBJ whole genome shotgun (WGS) entry which is preliminary data.</text>
</comment>
<proteinExistence type="predicted"/>
<feature type="region of interest" description="Disordered" evidence="4">
    <location>
        <begin position="1"/>
        <end position="20"/>
    </location>
</feature>
<dbReference type="GO" id="GO:0004527">
    <property type="term" value="F:exonuclease activity"/>
    <property type="evidence" value="ECO:0007669"/>
    <property type="project" value="UniProtKB-KW"/>
</dbReference>
<reference evidence="6 7" key="1">
    <citation type="submission" date="2023-08" db="EMBL/GenBank/DDBJ databases">
        <title>Microbacterium aquilitoris sp. nov. and Microbacterium gwkjibeachense sp. nov., isolated from beach.</title>
        <authorList>
            <person name="Lee S.D."/>
            <person name="Yang H."/>
            <person name="Kim I."/>
        </authorList>
    </citation>
    <scope>NUCLEOTIDE SEQUENCE [LARGE SCALE GENOMIC DNA]</scope>
    <source>
        <strain evidence="6 7">KSW-18</strain>
    </source>
</reference>
<feature type="compositionally biased region" description="Basic residues" evidence="4">
    <location>
        <begin position="1"/>
        <end position="11"/>
    </location>
</feature>
<dbReference type="RefSeq" id="WP_311870711.1">
    <property type="nucleotide sequence ID" value="NZ_JAUZVT010000002.1"/>
</dbReference>
<accession>A0ABU3GNF1</accession>
<keyword evidence="7" id="KW-1185">Reference proteome</keyword>
<feature type="domain" description="DNA-directed DNA polymerase family A palm" evidence="5">
    <location>
        <begin position="327"/>
        <end position="547"/>
    </location>
</feature>
<protein>
    <recommendedName>
        <fullName evidence="1">DNA-directed DNA polymerase</fullName>
        <ecNumber evidence="1">2.7.7.7</ecNumber>
    </recommendedName>
</protein>
<dbReference type="SUPFAM" id="SSF56672">
    <property type="entry name" value="DNA/RNA polymerases"/>
    <property type="match status" value="1"/>
</dbReference>
<dbReference type="Pfam" id="PF00476">
    <property type="entry name" value="DNA_pol_A"/>
    <property type="match status" value="1"/>
</dbReference>
<evidence type="ECO:0000256" key="2">
    <source>
        <dbReference type="ARBA" id="ARBA00022705"/>
    </source>
</evidence>
<comment type="catalytic activity">
    <reaction evidence="3">
        <text>DNA(n) + a 2'-deoxyribonucleoside 5'-triphosphate = DNA(n+1) + diphosphate</text>
        <dbReference type="Rhea" id="RHEA:22508"/>
        <dbReference type="Rhea" id="RHEA-COMP:17339"/>
        <dbReference type="Rhea" id="RHEA-COMP:17340"/>
        <dbReference type="ChEBI" id="CHEBI:33019"/>
        <dbReference type="ChEBI" id="CHEBI:61560"/>
        <dbReference type="ChEBI" id="CHEBI:173112"/>
        <dbReference type="EC" id="2.7.7.7"/>
    </reaction>
</comment>
<dbReference type="EC" id="2.7.7.7" evidence="1"/>
<evidence type="ECO:0000259" key="5">
    <source>
        <dbReference type="SMART" id="SM00482"/>
    </source>
</evidence>
<evidence type="ECO:0000313" key="6">
    <source>
        <dbReference type="EMBL" id="MDT3331426.1"/>
    </source>
</evidence>
<dbReference type="Gene3D" id="3.30.70.370">
    <property type="match status" value="1"/>
</dbReference>
<keyword evidence="6" id="KW-0378">Hydrolase</keyword>
<gene>
    <name evidence="6" type="ORF">Q9S78_12190</name>
</gene>
<dbReference type="Gene3D" id="1.10.150.20">
    <property type="entry name" value="5' to 3' exonuclease, C-terminal subdomain"/>
    <property type="match status" value="1"/>
</dbReference>
<evidence type="ECO:0000256" key="4">
    <source>
        <dbReference type="SAM" id="MobiDB-lite"/>
    </source>
</evidence>
<evidence type="ECO:0000256" key="1">
    <source>
        <dbReference type="ARBA" id="ARBA00012417"/>
    </source>
</evidence>
<keyword evidence="6" id="KW-0269">Exonuclease</keyword>
<name>A0ABU3GNF1_9MICO</name>
<dbReference type="SMART" id="SM00482">
    <property type="entry name" value="POLAc"/>
    <property type="match status" value="1"/>
</dbReference>